<keyword evidence="2" id="KW-1185">Reference proteome</keyword>
<reference evidence="1 2" key="1">
    <citation type="submission" date="2019-10" db="EMBL/GenBank/DDBJ databases">
        <title>Whole-genome sequence of the extremophile Heliorestis acidaminivorans DSM 24790.</title>
        <authorList>
            <person name="Kyndt J.A."/>
            <person name="Meyer T.E."/>
        </authorList>
    </citation>
    <scope>NUCLEOTIDE SEQUENCE [LARGE SCALE GENOMIC DNA]</scope>
    <source>
        <strain evidence="1 2">DSM 24790</strain>
    </source>
</reference>
<accession>A0A6I0EYL6</accession>
<dbReference type="EMBL" id="WBXO01000003">
    <property type="protein sequence ID" value="KAB2953501.1"/>
    <property type="molecule type" value="Genomic_DNA"/>
</dbReference>
<evidence type="ECO:0000313" key="1">
    <source>
        <dbReference type="EMBL" id="KAB2953501.1"/>
    </source>
</evidence>
<dbReference type="InterPro" id="IPR021484">
    <property type="entry name" value="DUF3137"/>
</dbReference>
<sequence>MDQIVKVISDHTDNNIYFNLEKGILKEEFKVNPLMPRSDSYEPSWHVKVVNKETHQTDIEACKLLTYYTYQDENESKRVTTFLGIFLKIKFPKEFQEDIYITTETWRRGAGGFLGFGSKADRIVLESPLFEKKFNVFGNDPVEARYILTLDFMEKLLEKLKDIRCYLTFHKGYLYVALDKFTIEEILPQVGDKESYLVATHNIIAYMKAVEYFAKALSIRENKFTKDLIL</sequence>
<protein>
    <submittedName>
        <fullName evidence="1">DUF3137 domain-containing protein</fullName>
    </submittedName>
</protein>
<dbReference type="OrthoDB" id="2056161at2"/>
<gene>
    <name evidence="1" type="ORF">F9B85_05850</name>
</gene>
<name>A0A6I0EYL6_9FIRM</name>
<dbReference type="Proteomes" id="UP000468766">
    <property type="component" value="Unassembled WGS sequence"/>
</dbReference>
<proteinExistence type="predicted"/>
<evidence type="ECO:0000313" key="2">
    <source>
        <dbReference type="Proteomes" id="UP000468766"/>
    </source>
</evidence>
<organism evidence="1 2">
    <name type="scientific">Heliorestis acidaminivorans</name>
    <dbReference type="NCBI Taxonomy" id="553427"/>
    <lineage>
        <taxon>Bacteria</taxon>
        <taxon>Bacillati</taxon>
        <taxon>Bacillota</taxon>
        <taxon>Clostridia</taxon>
        <taxon>Eubacteriales</taxon>
        <taxon>Heliobacteriaceae</taxon>
        <taxon>Heliorestis</taxon>
    </lineage>
</organism>
<comment type="caution">
    <text evidence="1">The sequence shown here is derived from an EMBL/GenBank/DDBJ whole genome shotgun (WGS) entry which is preliminary data.</text>
</comment>
<dbReference type="Pfam" id="PF11335">
    <property type="entry name" value="DUF3137"/>
    <property type="match status" value="1"/>
</dbReference>
<dbReference type="AlphaFoldDB" id="A0A6I0EYL6"/>